<dbReference type="Pfam" id="PF00126">
    <property type="entry name" value="HTH_1"/>
    <property type="match status" value="1"/>
</dbReference>
<dbReference type="RefSeq" id="WP_006915863.1">
    <property type="nucleotide sequence ID" value="NZ_GG698802.1"/>
</dbReference>
<keyword evidence="3" id="KW-0238">DNA-binding</keyword>
<dbReference type="HOGENOM" id="CLU_039613_13_0_9"/>
<evidence type="ECO:0000256" key="4">
    <source>
        <dbReference type="ARBA" id="ARBA00023163"/>
    </source>
</evidence>
<evidence type="ECO:0000256" key="3">
    <source>
        <dbReference type="ARBA" id="ARBA00023125"/>
    </source>
</evidence>
<dbReference type="SUPFAM" id="SSF53850">
    <property type="entry name" value="Periplasmic binding protein-like II"/>
    <property type="match status" value="1"/>
</dbReference>
<keyword evidence="7" id="KW-1185">Reference proteome</keyword>
<dbReference type="PANTHER" id="PTHR30126:SF40">
    <property type="entry name" value="HTH-TYPE TRANSCRIPTIONAL REGULATOR GLTR"/>
    <property type="match status" value="1"/>
</dbReference>
<dbReference type="PANTHER" id="PTHR30126">
    <property type="entry name" value="HTH-TYPE TRANSCRIPTIONAL REGULATOR"/>
    <property type="match status" value="1"/>
</dbReference>
<dbReference type="eggNOG" id="COG0583">
    <property type="taxonomic scope" value="Bacteria"/>
</dbReference>
<evidence type="ECO:0000256" key="1">
    <source>
        <dbReference type="ARBA" id="ARBA00009437"/>
    </source>
</evidence>
<sequence length="302" mass="34356">MYGQVLDTFIAVVREGSFSKATSSLFMSAVSVMKQMNNFESELGFKIFNRSPRGIILTPAGKALYDSAQQIIRDSREAISAAQAIAEKGQTTIRIATSMLRSARPLMEVWERMGKQQKDYQLQIVPFNDDAASLRRITNQLGKTVDLLVGPTNANYLMDNEFDFFNLGDQRCNIMVSRQNKLASKEKLTWADLAGQKILLIRPGLSPKIDELRNEIVNHHPDITIVNTDYFYDIDTFNYCVHHNYLMEALEQWHDVHPSMISIPMDWDYAISYGILSSSHANSQVKEFISLVGQEYLNQRAN</sequence>
<evidence type="ECO:0000259" key="5">
    <source>
        <dbReference type="PROSITE" id="PS50931"/>
    </source>
</evidence>
<dbReference type="InterPro" id="IPR036388">
    <property type="entry name" value="WH-like_DNA-bd_sf"/>
</dbReference>
<evidence type="ECO:0000313" key="7">
    <source>
        <dbReference type="Proteomes" id="UP000003987"/>
    </source>
</evidence>
<dbReference type="Proteomes" id="UP000003987">
    <property type="component" value="Unassembled WGS sequence"/>
</dbReference>
<dbReference type="GO" id="GO:0000976">
    <property type="term" value="F:transcription cis-regulatory region binding"/>
    <property type="evidence" value="ECO:0007669"/>
    <property type="project" value="TreeGrafter"/>
</dbReference>
<dbReference type="SUPFAM" id="SSF46785">
    <property type="entry name" value="Winged helix' DNA-binding domain"/>
    <property type="match status" value="1"/>
</dbReference>
<name>C7XTV8_9LACO</name>
<evidence type="ECO:0000313" key="6">
    <source>
        <dbReference type="EMBL" id="EEU30719.1"/>
    </source>
</evidence>
<protein>
    <submittedName>
        <fullName evidence="6">Transcriptional regulator, LysR family</fullName>
    </submittedName>
</protein>
<dbReference type="PROSITE" id="PS50931">
    <property type="entry name" value="HTH_LYSR"/>
    <property type="match status" value="1"/>
</dbReference>
<proteinExistence type="inferred from homology"/>
<accession>C7XTV8</accession>
<comment type="similarity">
    <text evidence="1">Belongs to the LysR transcriptional regulatory family.</text>
</comment>
<reference evidence="6 7" key="1">
    <citation type="submission" date="2009-06" db="EMBL/GenBank/DDBJ databases">
        <title>The Genome Sequence of Lactobacillus coleohominis strain 101-4-CHN.</title>
        <authorList>
            <consortium name="The Broad Institute Genome Sequencing Platform"/>
            <person name="Ward D."/>
            <person name="Young S.K."/>
            <person name="Zeng Q."/>
            <person name="Koehrsen M."/>
            <person name="Alvarado L."/>
            <person name="Berlin A."/>
            <person name="Borenstein D."/>
            <person name="Chen Z."/>
            <person name="Engels R."/>
            <person name="Freedman E."/>
            <person name="Gellesch M."/>
            <person name="Goldberg J."/>
            <person name="Griggs A."/>
            <person name="Gujja S."/>
            <person name="Heiman D."/>
            <person name="Hepburn T."/>
            <person name="Howarth C."/>
            <person name="Jen D."/>
            <person name="Larson L."/>
            <person name="Lewis B."/>
            <person name="Mehta T."/>
            <person name="Park D."/>
            <person name="Pearson M."/>
            <person name="Roberts A."/>
            <person name="Saif S."/>
            <person name="Shea T."/>
            <person name="Shenoy N."/>
            <person name="Sisk P."/>
            <person name="Stolte C."/>
            <person name="Sykes S."/>
            <person name="Walk T."/>
            <person name="White J."/>
            <person name="Yandava C."/>
            <person name="Liu Y."/>
            <person name="Xu Q."/>
            <person name="Lander E."/>
            <person name="Nusbaum C."/>
            <person name="Galagan J."/>
            <person name="Birren B."/>
        </authorList>
    </citation>
    <scope>NUCLEOTIDE SEQUENCE [LARGE SCALE GENOMIC DNA]</scope>
    <source>
        <strain evidence="6 7">101-4-CHN</strain>
    </source>
</reference>
<gene>
    <name evidence="6" type="ORF">HMPREF0501_00124</name>
</gene>
<organism evidence="6 7">
    <name type="scientific">Limosilactobacillus coleohominis 101-4-CHN</name>
    <dbReference type="NCBI Taxonomy" id="575594"/>
    <lineage>
        <taxon>Bacteria</taxon>
        <taxon>Bacillati</taxon>
        <taxon>Bacillota</taxon>
        <taxon>Bacilli</taxon>
        <taxon>Lactobacillales</taxon>
        <taxon>Lactobacillaceae</taxon>
        <taxon>Limosilactobacillus</taxon>
    </lineage>
</organism>
<feature type="domain" description="HTH lysR-type" evidence="5">
    <location>
        <begin position="1"/>
        <end position="58"/>
    </location>
</feature>
<dbReference type="InterPro" id="IPR036390">
    <property type="entry name" value="WH_DNA-bd_sf"/>
</dbReference>
<dbReference type="EMBL" id="GG698802">
    <property type="protein sequence ID" value="EEU30719.1"/>
    <property type="molecule type" value="Genomic_DNA"/>
</dbReference>
<dbReference type="Gene3D" id="1.10.10.10">
    <property type="entry name" value="Winged helix-like DNA-binding domain superfamily/Winged helix DNA-binding domain"/>
    <property type="match status" value="1"/>
</dbReference>
<keyword evidence="4" id="KW-0804">Transcription</keyword>
<dbReference type="OrthoDB" id="9785745at2"/>
<keyword evidence="2" id="KW-0805">Transcription regulation</keyword>
<dbReference type="AlphaFoldDB" id="C7XTV8"/>
<evidence type="ECO:0000256" key="2">
    <source>
        <dbReference type="ARBA" id="ARBA00023015"/>
    </source>
</evidence>
<dbReference type="STRING" id="575594.HMPREF0501_00124"/>
<dbReference type="InterPro" id="IPR000847">
    <property type="entry name" value="LysR_HTH_N"/>
</dbReference>
<dbReference type="GO" id="GO:0003700">
    <property type="term" value="F:DNA-binding transcription factor activity"/>
    <property type="evidence" value="ECO:0007669"/>
    <property type="project" value="InterPro"/>
</dbReference>